<dbReference type="Pfam" id="PF01607">
    <property type="entry name" value="CBM_14"/>
    <property type="match status" value="2"/>
</dbReference>
<proteinExistence type="predicted"/>
<organism evidence="4">
    <name type="scientific">Anopheles atroparvus</name>
    <name type="common">European mosquito</name>
    <dbReference type="NCBI Taxonomy" id="41427"/>
    <lineage>
        <taxon>Eukaryota</taxon>
        <taxon>Metazoa</taxon>
        <taxon>Ecdysozoa</taxon>
        <taxon>Arthropoda</taxon>
        <taxon>Hexapoda</taxon>
        <taxon>Insecta</taxon>
        <taxon>Pterygota</taxon>
        <taxon>Neoptera</taxon>
        <taxon>Endopterygota</taxon>
        <taxon>Diptera</taxon>
        <taxon>Nematocera</taxon>
        <taxon>Culicoidea</taxon>
        <taxon>Culicidae</taxon>
        <taxon>Anophelinae</taxon>
        <taxon>Anopheles</taxon>
    </lineage>
</organism>
<dbReference type="SUPFAM" id="SSF57625">
    <property type="entry name" value="Invertebrate chitin-binding proteins"/>
    <property type="match status" value="6"/>
</dbReference>
<keyword evidence="2" id="KW-0732">Signal</keyword>
<name>A0A182J2U3_ANOAO</name>
<dbReference type="EnsemblMetazoa" id="AATE010309-RA">
    <property type="protein sequence ID" value="AATE010309-PA.1"/>
    <property type="gene ID" value="AATE010309"/>
</dbReference>
<feature type="compositionally biased region" description="Basic and acidic residues" evidence="1">
    <location>
        <begin position="369"/>
        <end position="382"/>
    </location>
</feature>
<feature type="region of interest" description="Disordered" evidence="1">
    <location>
        <begin position="362"/>
        <end position="400"/>
    </location>
</feature>
<sequence>MLQDLSHYLLTFVCVAWLAARADAELPEVSESSSVELVGGGGGDGGWQCQRPGRFSNPDDPSCRTYLTCIPESDPEPGLTQRLDECGPNALFSGRYQRCITGSDCETLEDFYAIEYECAECGKFVLPTSTDCRQFVNCLKTKDPGVFVPIRQSCPAGKLFSADAHGCVGEGTFECSPSTTTTTPATTTPSPVAAALPENRGGHLSDFVCLGPGRFPDELVPHCRGYRWCTAAGDVGGGGGGEGQFVSRNFLCEPGQVFSEVEERCVPTESYQCPDDDDGGGAGGDGGVGGVGGAGRFRCAAVGRFPDRGSQGCVRYYHCQETAGGTLKALLERCPTGTVFSWLTTRCVPTAEYVCPVAALEGPTDDPEERVQAPKAEGRQQVEEPGEESSDVGATVSRQHRSRCSRSGRFANDEDALCRTYYICTRDTRGAWAKVLVRCPVGTIFSRVAARCVGTESVEPHDPCALGKKASVPIPAAVRSSEDPGIGLGSTEDLDCMESDLVLPNPADRTCRTYFRCRETVDVLDGGVRTPRLHLLACPEGTLFSTVAGRCVPVRAPADDERDDGSGQDFFRTRVDDEPLLPDYCTDVDPGSGELPDTLDPWPATAAPVVEQQPTTTMTSSTNQSSMARVPVRTPETTLGPPVADAGEAGRLGSYSGPAPEYPCTATGRFADINSVDCRSYFLCKQQQPSGSLVSVHLTCPDGTVFSRNLNKCIVSSRHVC</sequence>
<accession>A0A182J2U3</accession>
<dbReference type="SMART" id="SM00494">
    <property type="entry name" value="ChtBD2"/>
    <property type="match status" value="7"/>
</dbReference>
<dbReference type="PANTHER" id="PTHR20987">
    <property type="entry name" value="CHITIN-BINDING TYPE-2 DOMAIN-CONTAINING PROTEIN-RELATED"/>
    <property type="match status" value="1"/>
</dbReference>
<feature type="domain" description="Chitin-binding type-2" evidence="3">
    <location>
        <begin position="493"/>
        <end position="551"/>
    </location>
</feature>
<dbReference type="InterPro" id="IPR036508">
    <property type="entry name" value="Chitin-bd_dom_sf"/>
</dbReference>
<feature type="region of interest" description="Disordered" evidence="1">
    <location>
        <begin position="612"/>
        <end position="650"/>
    </location>
</feature>
<feature type="domain" description="Chitin-binding type-2" evidence="3">
    <location>
        <begin position="296"/>
        <end position="357"/>
    </location>
</feature>
<dbReference type="PANTHER" id="PTHR20987:SF0">
    <property type="entry name" value="CHITIN-BINDING TYPE-2 DOMAIN-CONTAINING PROTEIN-RELATED"/>
    <property type="match status" value="1"/>
</dbReference>
<evidence type="ECO:0000256" key="1">
    <source>
        <dbReference type="SAM" id="MobiDB-lite"/>
    </source>
</evidence>
<evidence type="ECO:0000313" key="4">
    <source>
        <dbReference type="EnsemblMetazoa" id="AATE010309-PA.1"/>
    </source>
</evidence>
<reference evidence="4" key="1">
    <citation type="submission" date="2022-08" db="UniProtKB">
        <authorList>
            <consortium name="EnsemblMetazoa"/>
        </authorList>
    </citation>
    <scope>IDENTIFICATION</scope>
    <source>
        <strain evidence="4">EBRO</strain>
    </source>
</reference>
<dbReference type="Gene3D" id="2.170.140.10">
    <property type="entry name" value="Chitin binding domain"/>
    <property type="match status" value="4"/>
</dbReference>
<feature type="signal peptide" evidence="2">
    <location>
        <begin position="1"/>
        <end position="24"/>
    </location>
</feature>
<dbReference type="GO" id="GO:0008061">
    <property type="term" value="F:chitin binding"/>
    <property type="evidence" value="ECO:0007669"/>
    <property type="project" value="InterPro"/>
</dbReference>
<dbReference type="PROSITE" id="PS50940">
    <property type="entry name" value="CHIT_BIND_II"/>
    <property type="match status" value="6"/>
</dbReference>
<dbReference type="VEuPathDB" id="VectorBase:AATE010309"/>
<evidence type="ECO:0000256" key="2">
    <source>
        <dbReference type="SAM" id="SignalP"/>
    </source>
</evidence>
<feature type="domain" description="Chitin-binding type-2" evidence="3">
    <location>
        <begin position="46"/>
        <end position="107"/>
    </location>
</feature>
<dbReference type="AlphaFoldDB" id="A0A182J2U3"/>
<dbReference type="GO" id="GO:0005576">
    <property type="term" value="C:extracellular region"/>
    <property type="evidence" value="ECO:0007669"/>
    <property type="project" value="InterPro"/>
</dbReference>
<feature type="compositionally biased region" description="Low complexity" evidence="1">
    <location>
        <begin position="612"/>
        <end position="626"/>
    </location>
</feature>
<protein>
    <recommendedName>
        <fullName evidence="3">Chitin-binding type-2 domain-containing protein</fullName>
    </recommendedName>
</protein>
<feature type="domain" description="Chitin-binding type-2" evidence="3">
    <location>
        <begin position="661"/>
        <end position="721"/>
    </location>
</feature>
<dbReference type="InterPro" id="IPR002557">
    <property type="entry name" value="Chitin-bd_dom"/>
</dbReference>
<feature type="domain" description="Chitin-binding type-2" evidence="3">
    <location>
        <begin position="115"/>
        <end position="177"/>
    </location>
</feature>
<feature type="domain" description="Chitin-binding type-2" evidence="3">
    <location>
        <begin position="401"/>
        <end position="466"/>
    </location>
</feature>
<evidence type="ECO:0000259" key="3">
    <source>
        <dbReference type="PROSITE" id="PS50940"/>
    </source>
</evidence>
<feature type="chain" id="PRO_5043915567" description="Chitin-binding type-2 domain-containing protein" evidence="2">
    <location>
        <begin position="25"/>
        <end position="721"/>
    </location>
</feature>